<dbReference type="OrthoDB" id="657694at2759"/>
<keyword evidence="1" id="KW-0732">Signal</keyword>
<gene>
    <name evidence="2" type="primary">LOC123107630</name>
</gene>
<reference evidence="2" key="1">
    <citation type="submission" date="2018-08" db="EMBL/GenBank/DDBJ databases">
        <authorList>
            <person name="Rossello M."/>
        </authorList>
    </citation>
    <scope>NUCLEOTIDE SEQUENCE [LARGE SCALE GENOMIC DNA]</scope>
    <source>
        <strain evidence="2">cv. Chinese Spring</strain>
    </source>
</reference>
<organism evidence="2">
    <name type="scientific">Triticum aestivum</name>
    <name type="common">Wheat</name>
    <dbReference type="NCBI Taxonomy" id="4565"/>
    <lineage>
        <taxon>Eukaryota</taxon>
        <taxon>Viridiplantae</taxon>
        <taxon>Streptophyta</taxon>
        <taxon>Embryophyta</taxon>
        <taxon>Tracheophyta</taxon>
        <taxon>Spermatophyta</taxon>
        <taxon>Magnoliopsida</taxon>
        <taxon>Liliopsida</taxon>
        <taxon>Poales</taxon>
        <taxon>Poaceae</taxon>
        <taxon>BOP clade</taxon>
        <taxon>Pooideae</taxon>
        <taxon>Triticodae</taxon>
        <taxon>Triticeae</taxon>
        <taxon>Triticinae</taxon>
        <taxon>Triticum</taxon>
    </lineage>
</organism>
<evidence type="ECO:0000313" key="3">
    <source>
        <dbReference type="Proteomes" id="UP000019116"/>
    </source>
</evidence>
<dbReference type="Gramene" id="TraesCS1B03G0200400.1">
    <property type="protein sequence ID" value="TraesCS1B03G0200400.1.CDS"/>
    <property type="gene ID" value="TraesCS1B03G0200400"/>
</dbReference>
<feature type="chain" id="PRO_5043170030" evidence="1">
    <location>
        <begin position="24"/>
        <end position="154"/>
    </location>
</feature>
<accession>A0A3B5YT88</accession>
<dbReference type="Gramene" id="TraesCS1B02G079600.1">
    <property type="protein sequence ID" value="TraesCS1B02G079600.1"/>
    <property type="gene ID" value="TraesCS1B02G079600"/>
</dbReference>
<proteinExistence type="predicted"/>
<dbReference type="EnsemblPlants" id="TraesCS1B02G079600.1">
    <property type="protein sequence ID" value="TraesCS1B02G079600.1"/>
    <property type="gene ID" value="TraesCS1B02G079600"/>
</dbReference>
<dbReference type="GeneID" id="123107630"/>
<dbReference type="RefSeq" id="XP_044385533.1">
    <property type="nucleotide sequence ID" value="XM_044529598.1"/>
</dbReference>
<dbReference type="Proteomes" id="UP000019116">
    <property type="component" value="Chromosome 1B"/>
</dbReference>
<feature type="signal peptide" evidence="1">
    <location>
        <begin position="1"/>
        <end position="23"/>
    </location>
</feature>
<dbReference type="OMA" id="MPSQWMQ"/>
<protein>
    <submittedName>
        <fullName evidence="2">Uncharacterized protein</fullName>
    </submittedName>
</protein>
<dbReference type="AlphaFoldDB" id="A0A3B5YT88"/>
<sequence length="154" mass="17354">MARLYHLTLLSVFFLLTLTGLEAADPSREKKVTMTVQFPPADSPPGEKITISTHYIDEDGVGDSHVHLDCDDHEPQLGSAVKHLVRSLEKIRDEEASLSEAYDMPSQWMQVLFHLVSGKIRRDLLYYRSIMSARSSFARANNHSVLAALSTSYY</sequence>
<evidence type="ECO:0000256" key="1">
    <source>
        <dbReference type="SAM" id="SignalP"/>
    </source>
</evidence>
<evidence type="ECO:0000313" key="2">
    <source>
        <dbReference type="EnsemblPlants" id="TraesCS1B02G079600.1"/>
    </source>
</evidence>
<reference evidence="2" key="2">
    <citation type="submission" date="2018-10" db="UniProtKB">
        <authorList>
            <consortium name="EnsemblPlants"/>
        </authorList>
    </citation>
    <scope>IDENTIFICATION</scope>
</reference>
<keyword evidence="3" id="KW-1185">Reference proteome</keyword>
<name>A0A3B5YT88_WHEAT</name>